<comment type="catalytic activity">
    <reaction evidence="4">
        <text>chorismate = 4-hydroxybenzoate + pyruvate</text>
        <dbReference type="Rhea" id="RHEA:16505"/>
        <dbReference type="ChEBI" id="CHEBI:15361"/>
        <dbReference type="ChEBI" id="CHEBI:17879"/>
        <dbReference type="ChEBI" id="CHEBI:29748"/>
        <dbReference type="EC" id="4.1.3.40"/>
    </reaction>
</comment>
<feature type="binding site" evidence="4">
    <location>
        <position position="106"/>
    </location>
    <ligand>
        <name>substrate</name>
    </ligand>
</feature>
<comment type="caution">
    <text evidence="5">The sequence shown here is derived from an EMBL/GenBank/DDBJ whole genome shotgun (WGS) entry which is preliminary data.</text>
</comment>
<dbReference type="SUPFAM" id="SSF64288">
    <property type="entry name" value="Chorismate lyase-like"/>
    <property type="match status" value="1"/>
</dbReference>
<evidence type="ECO:0000256" key="1">
    <source>
        <dbReference type="ARBA" id="ARBA00022490"/>
    </source>
</evidence>
<accession>A0A4V2G689</accession>
<name>A0A4V2G689_9GAMM</name>
<evidence type="ECO:0000256" key="3">
    <source>
        <dbReference type="ARBA" id="ARBA00023239"/>
    </source>
</evidence>
<dbReference type="GO" id="GO:0006744">
    <property type="term" value="P:ubiquinone biosynthetic process"/>
    <property type="evidence" value="ECO:0007669"/>
    <property type="project" value="UniProtKB-UniRule"/>
</dbReference>
<dbReference type="InterPro" id="IPR028978">
    <property type="entry name" value="Chorismate_lyase_/UTRA_dom_sf"/>
</dbReference>
<comment type="pathway">
    <text evidence="4">Cofactor biosynthesis; ubiquinone biosynthesis.</text>
</comment>
<feature type="binding site" evidence="4">
    <location>
        <position position="144"/>
    </location>
    <ligand>
        <name>substrate</name>
    </ligand>
</feature>
<comment type="caution">
    <text evidence="4">Lacks conserved residue(s) required for the propagation of feature annotation.</text>
</comment>
<dbReference type="Pfam" id="PF04345">
    <property type="entry name" value="Chor_lyase"/>
    <property type="match status" value="1"/>
</dbReference>
<organism evidence="5 6">
    <name type="scientific">Fluviicoccus keumensis</name>
    <dbReference type="NCBI Taxonomy" id="1435465"/>
    <lineage>
        <taxon>Bacteria</taxon>
        <taxon>Pseudomonadati</taxon>
        <taxon>Pseudomonadota</taxon>
        <taxon>Gammaproteobacteria</taxon>
        <taxon>Moraxellales</taxon>
        <taxon>Moraxellaceae</taxon>
        <taxon>Fluviicoccus</taxon>
    </lineage>
</organism>
<dbReference type="OrthoDB" id="9789493at2"/>
<proteinExistence type="inferred from homology"/>
<sequence>MIFNSFLLWIEVLHSPGALGILLRTNPQSDPMPKPSPWLPPQRYWQARPPRAQRDWLLCEGSLTAALVALSHGAFRVRVTHEGWHRPRPDERQALRLSPRHFARIREVELLGHDQVWVTARSIIPQTTLHGRGRRLRYLGSRSLGTVLFRERARREPLDIRQQDGGWQRRSCFRFHGRPLLVQERFLPALFAAAQAAKLR</sequence>
<dbReference type="Proteomes" id="UP000292423">
    <property type="component" value="Unassembled WGS sequence"/>
</dbReference>
<feature type="binding site" evidence="4">
    <location>
        <position position="184"/>
    </location>
    <ligand>
        <name>substrate</name>
    </ligand>
</feature>
<evidence type="ECO:0000313" key="5">
    <source>
        <dbReference type="EMBL" id="RZU47776.1"/>
    </source>
</evidence>
<dbReference type="AlphaFoldDB" id="A0A4V2G689"/>
<keyword evidence="3 4" id="KW-0456">Lyase</keyword>
<evidence type="ECO:0000256" key="2">
    <source>
        <dbReference type="ARBA" id="ARBA00022688"/>
    </source>
</evidence>
<dbReference type="Gene3D" id="3.40.1410.10">
    <property type="entry name" value="Chorismate lyase-like"/>
    <property type="match status" value="1"/>
</dbReference>
<evidence type="ECO:0000256" key="4">
    <source>
        <dbReference type="HAMAP-Rule" id="MF_01632"/>
    </source>
</evidence>
<keyword evidence="1 4" id="KW-0963">Cytoplasm</keyword>
<dbReference type="EMBL" id="SHKX01000010">
    <property type="protein sequence ID" value="RZU47776.1"/>
    <property type="molecule type" value="Genomic_DNA"/>
</dbReference>
<dbReference type="PANTHER" id="PTHR38683:SF1">
    <property type="entry name" value="CHORISMATE PYRUVATE-LYASE"/>
    <property type="match status" value="1"/>
</dbReference>
<evidence type="ECO:0000313" key="6">
    <source>
        <dbReference type="Proteomes" id="UP000292423"/>
    </source>
</evidence>
<comment type="subcellular location">
    <subcellularLocation>
        <location evidence="4">Cytoplasm</location>
    </subcellularLocation>
</comment>
<keyword evidence="2 4" id="KW-0831">Ubiquinone biosynthesis</keyword>
<dbReference type="HAMAP" id="MF_01632">
    <property type="entry name" value="UbiC"/>
    <property type="match status" value="1"/>
</dbReference>
<dbReference type="UniPathway" id="UPA00232"/>
<dbReference type="PANTHER" id="PTHR38683">
    <property type="entry name" value="CHORISMATE PYRUVATE-LYASE"/>
    <property type="match status" value="1"/>
</dbReference>
<gene>
    <name evidence="4" type="primary">ubiC</name>
    <name evidence="5" type="ORF">EV700_0743</name>
</gene>
<dbReference type="EC" id="4.1.3.40" evidence="4"/>
<comment type="similarity">
    <text evidence="4">Belongs to the UbiC family.</text>
</comment>
<protein>
    <recommendedName>
        <fullName evidence="4">Probable chorismate pyruvate-lyase</fullName>
        <shortName evidence="4">CL</shortName>
        <shortName evidence="4">CPL</shortName>
        <ecNumber evidence="4">4.1.3.40</ecNumber>
    </recommendedName>
</protein>
<keyword evidence="4" id="KW-0670">Pyruvate</keyword>
<dbReference type="InterPro" id="IPR007440">
    <property type="entry name" value="Chorismate--pyruvate_lyase"/>
</dbReference>
<keyword evidence="6" id="KW-1185">Reference proteome</keyword>
<comment type="function">
    <text evidence="4">Removes the pyruvyl group from chorismate, with concomitant aromatization of the ring, to provide 4-hydroxybenzoate (4HB) for the ubiquinone pathway.</text>
</comment>
<dbReference type="GO" id="GO:0042866">
    <property type="term" value="P:pyruvate biosynthetic process"/>
    <property type="evidence" value="ECO:0007669"/>
    <property type="project" value="UniProtKB-UniRule"/>
</dbReference>
<dbReference type="GO" id="GO:0008813">
    <property type="term" value="F:chorismate lyase activity"/>
    <property type="evidence" value="ECO:0007669"/>
    <property type="project" value="UniProtKB-UniRule"/>
</dbReference>
<dbReference type="GO" id="GO:0005829">
    <property type="term" value="C:cytosol"/>
    <property type="evidence" value="ECO:0007669"/>
    <property type="project" value="TreeGrafter"/>
</dbReference>
<reference evidence="5 6" key="1">
    <citation type="submission" date="2019-02" db="EMBL/GenBank/DDBJ databases">
        <title>Genomic Encyclopedia of Type Strains, Phase IV (KMG-IV): sequencing the most valuable type-strain genomes for metagenomic binning, comparative biology and taxonomic classification.</title>
        <authorList>
            <person name="Goeker M."/>
        </authorList>
    </citation>
    <scope>NUCLEOTIDE SEQUENCE [LARGE SCALE GENOMIC DNA]</scope>
    <source>
        <strain evidence="5 6">DSM 105135</strain>
    </source>
</reference>